<proteinExistence type="predicted"/>
<dbReference type="AlphaFoldDB" id="A0A2R4XF23"/>
<dbReference type="KEGG" id="boz:DBV39_00230"/>
<evidence type="ECO:0000313" key="3">
    <source>
        <dbReference type="Proteomes" id="UP000244571"/>
    </source>
</evidence>
<keyword evidence="3" id="KW-1185">Reference proteome</keyword>
<dbReference type="InterPro" id="IPR041519">
    <property type="entry name" value="HEPN_RiboL-PSP"/>
</dbReference>
<evidence type="ECO:0000313" key="2">
    <source>
        <dbReference type="EMBL" id="AWB32395.1"/>
    </source>
</evidence>
<protein>
    <recommendedName>
        <fullName evidence="1">RiboL-PSP-HEPN domain-containing protein</fullName>
    </recommendedName>
</protein>
<reference evidence="2 3" key="1">
    <citation type="submission" date="2018-04" db="EMBL/GenBank/DDBJ databases">
        <title>Bordetella sp. HZ20 isolated from seawater.</title>
        <authorList>
            <person name="Sun C."/>
        </authorList>
    </citation>
    <scope>NUCLEOTIDE SEQUENCE [LARGE SCALE GENOMIC DNA]</scope>
    <source>
        <strain evidence="2 3">HZ20</strain>
    </source>
</reference>
<sequence length="155" mass="17302">MQRHASLKDALDATFARASRIDTGENELRADFARHLCVLVSGFIDQTIKNYTIEYVRKRSSVTVTNHVSKAVTNLTNLKAEKLISHLLSFDPNWKPKLEVLIADERKAAVDSVITLRHGIAHGKPGDVTIARISNYYAEVGKVMSGIRVLMQIDD</sequence>
<dbReference type="OrthoDB" id="8445054at2"/>
<dbReference type="RefSeq" id="WP_108619836.1">
    <property type="nucleotide sequence ID" value="NZ_CP028901.1"/>
</dbReference>
<gene>
    <name evidence="2" type="ORF">DBV39_00230</name>
</gene>
<dbReference type="Pfam" id="PF18735">
    <property type="entry name" value="HEPN_RiboL-PSP"/>
    <property type="match status" value="1"/>
</dbReference>
<accession>A0A2R4XF23</accession>
<evidence type="ECO:0000259" key="1">
    <source>
        <dbReference type="Pfam" id="PF18735"/>
    </source>
</evidence>
<dbReference type="Proteomes" id="UP000244571">
    <property type="component" value="Chromosome"/>
</dbReference>
<name>A0A2R4XF23_9BURK</name>
<organism evidence="2 3">
    <name type="scientific">Orrella marina</name>
    <dbReference type="NCBI Taxonomy" id="2163011"/>
    <lineage>
        <taxon>Bacteria</taxon>
        <taxon>Pseudomonadati</taxon>
        <taxon>Pseudomonadota</taxon>
        <taxon>Betaproteobacteria</taxon>
        <taxon>Burkholderiales</taxon>
        <taxon>Alcaligenaceae</taxon>
        <taxon>Orrella</taxon>
    </lineage>
</organism>
<dbReference type="EMBL" id="CP028901">
    <property type="protein sequence ID" value="AWB32395.1"/>
    <property type="molecule type" value="Genomic_DNA"/>
</dbReference>
<feature type="domain" description="RiboL-PSP-HEPN" evidence="1">
    <location>
        <begin position="19"/>
        <end position="146"/>
    </location>
</feature>